<evidence type="ECO:0000256" key="2">
    <source>
        <dbReference type="ARBA" id="ARBA00023015"/>
    </source>
</evidence>
<dbReference type="InterPro" id="IPR036390">
    <property type="entry name" value="WH_DNA-bd_sf"/>
</dbReference>
<dbReference type="SUPFAM" id="SSF46785">
    <property type="entry name" value="Winged helix' DNA-binding domain"/>
    <property type="match status" value="1"/>
</dbReference>
<evidence type="ECO:0000313" key="7">
    <source>
        <dbReference type="Proteomes" id="UP001357223"/>
    </source>
</evidence>
<dbReference type="Pfam" id="PF00126">
    <property type="entry name" value="HTH_1"/>
    <property type="match status" value="1"/>
</dbReference>
<dbReference type="RefSeq" id="WP_338451226.1">
    <property type="nucleotide sequence ID" value="NZ_CP137640.1"/>
</dbReference>
<accession>A0ABZ2CMI8</accession>
<keyword evidence="3" id="KW-0238">DNA-binding</keyword>
<dbReference type="SUPFAM" id="SSF53850">
    <property type="entry name" value="Periplasmic binding protein-like II"/>
    <property type="match status" value="1"/>
</dbReference>
<evidence type="ECO:0000259" key="5">
    <source>
        <dbReference type="PROSITE" id="PS50931"/>
    </source>
</evidence>
<dbReference type="Gene3D" id="1.10.10.10">
    <property type="entry name" value="Winged helix-like DNA-binding domain superfamily/Winged helix DNA-binding domain"/>
    <property type="match status" value="1"/>
</dbReference>
<dbReference type="Gene3D" id="3.40.190.290">
    <property type="match status" value="1"/>
</dbReference>
<dbReference type="PRINTS" id="PR00039">
    <property type="entry name" value="HTHLYSR"/>
</dbReference>
<evidence type="ECO:0000313" key="6">
    <source>
        <dbReference type="EMBL" id="WVX82324.1"/>
    </source>
</evidence>
<keyword evidence="2" id="KW-0805">Transcription regulation</keyword>
<feature type="domain" description="HTH lysR-type" evidence="5">
    <location>
        <begin position="1"/>
        <end position="58"/>
    </location>
</feature>
<sequence>MNFNQLQYFCVLAETEHYTKAAQLLAITQPSLTHSIKELEKELGVCLFNKQGRNVKINQYGYFLYEQVRPILSNLENTKKELQLLIDPRKGTINLSFLHSLSQYFIPTLIHDFLQVKENSQVNFILNQGTTKEIKEDFKDNKIDIAFTSNIEGEGITSIPILKQELLLITPLNHPLADKEEIDLTEAAQYPFIYYEQKSDLRPILDSLFTSIDMKPNIAYELADDGTVCGFVAANLGIAIVPNIYGLDRFPVKKLKIVSPQYERNIYLSFCSHKYMSPPVTKFKDYILSKI</sequence>
<dbReference type="EMBL" id="CP137640">
    <property type="protein sequence ID" value="WVX82324.1"/>
    <property type="molecule type" value="Genomic_DNA"/>
</dbReference>
<name>A0ABZ2CMI8_9BACI</name>
<keyword evidence="4" id="KW-0804">Transcription</keyword>
<proteinExistence type="inferred from homology"/>
<organism evidence="6 7">
    <name type="scientific">Niallia oryzisoli</name>
    <dbReference type="NCBI Taxonomy" id="1737571"/>
    <lineage>
        <taxon>Bacteria</taxon>
        <taxon>Bacillati</taxon>
        <taxon>Bacillota</taxon>
        <taxon>Bacilli</taxon>
        <taxon>Bacillales</taxon>
        <taxon>Bacillaceae</taxon>
        <taxon>Niallia</taxon>
    </lineage>
</organism>
<protein>
    <submittedName>
        <fullName evidence="6">LysR family transcriptional regulator</fullName>
    </submittedName>
</protein>
<dbReference type="Proteomes" id="UP001357223">
    <property type="component" value="Chromosome"/>
</dbReference>
<reference evidence="6 7" key="1">
    <citation type="submission" date="2023-10" db="EMBL/GenBank/DDBJ databases">
        <title>Niallia locisalis sp.nov. isolated from a salt pond sample.</title>
        <authorList>
            <person name="Li X.-J."/>
            <person name="Dong L."/>
        </authorList>
    </citation>
    <scope>NUCLEOTIDE SEQUENCE [LARGE SCALE GENOMIC DNA]</scope>
    <source>
        <strain evidence="6 7">DSM 29761</strain>
    </source>
</reference>
<gene>
    <name evidence="6" type="ORF">R4Z09_04805</name>
</gene>
<keyword evidence="7" id="KW-1185">Reference proteome</keyword>
<dbReference type="Pfam" id="PF03466">
    <property type="entry name" value="LysR_substrate"/>
    <property type="match status" value="1"/>
</dbReference>
<dbReference type="PROSITE" id="PS50931">
    <property type="entry name" value="HTH_LYSR"/>
    <property type="match status" value="1"/>
</dbReference>
<evidence type="ECO:0000256" key="3">
    <source>
        <dbReference type="ARBA" id="ARBA00023125"/>
    </source>
</evidence>
<comment type="similarity">
    <text evidence="1">Belongs to the LysR transcriptional regulatory family.</text>
</comment>
<dbReference type="InterPro" id="IPR005119">
    <property type="entry name" value="LysR_subst-bd"/>
</dbReference>
<evidence type="ECO:0000256" key="4">
    <source>
        <dbReference type="ARBA" id="ARBA00023163"/>
    </source>
</evidence>
<dbReference type="PANTHER" id="PTHR30126">
    <property type="entry name" value="HTH-TYPE TRANSCRIPTIONAL REGULATOR"/>
    <property type="match status" value="1"/>
</dbReference>
<dbReference type="PANTHER" id="PTHR30126:SF39">
    <property type="entry name" value="HTH-TYPE TRANSCRIPTIONAL REGULATOR CYSL"/>
    <property type="match status" value="1"/>
</dbReference>
<dbReference type="CDD" id="cd08434">
    <property type="entry name" value="PBP2_GltC_like"/>
    <property type="match status" value="1"/>
</dbReference>
<dbReference type="InterPro" id="IPR000847">
    <property type="entry name" value="LysR_HTH_N"/>
</dbReference>
<dbReference type="InterPro" id="IPR036388">
    <property type="entry name" value="WH-like_DNA-bd_sf"/>
</dbReference>
<evidence type="ECO:0000256" key="1">
    <source>
        <dbReference type="ARBA" id="ARBA00009437"/>
    </source>
</evidence>